<reference evidence="2 3" key="1">
    <citation type="submission" date="2019-04" db="EMBL/GenBank/DDBJ databases">
        <authorList>
            <person name="Jiang L."/>
        </authorList>
    </citation>
    <scope>NUCLEOTIDE SEQUENCE [LARGE SCALE GENOMIC DNA]</scope>
    <source>
        <strain evidence="2 3">YIM 131853</strain>
    </source>
</reference>
<proteinExistence type="predicted"/>
<sequence length="299" mass="32647">MAKLSDPLKARVLQALTGRDEGEPPWVAELEKGDDEGFFGPGSAVWAVHGDMPTLVAGIRALLTQALHPGAMAGVHDHSRYREDPFGRLAGTIRWIFTVSYGSRADAEHASAWVLRLHEKVTGVYEGPDGEPIPYAANQPDLLRWVHLAFTDAFLGVHEVWGRPIPGGPDAYVREWAKAGELMGVQDPPRSRAELHEQMHAYLDSGQLRHDERVADVIRFLKTPPLAPSLRPTYPLLWNGAVASLDDEFRIALKLRRPIGPAVPATAAVLQATGRLLGTMPGAEKAARTRLARLRAAAV</sequence>
<dbReference type="EMBL" id="SSSM01000006">
    <property type="protein sequence ID" value="THG28606.1"/>
    <property type="molecule type" value="Genomic_DNA"/>
</dbReference>
<keyword evidence="3" id="KW-1185">Reference proteome</keyword>
<protein>
    <submittedName>
        <fullName evidence="2">DUF2236 domain-containing protein</fullName>
    </submittedName>
</protein>
<dbReference type="PANTHER" id="PTHR36151">
    <property type="entry name" value="BLR2777 PROTEIN"/>
    <property type="match status" value="1"/>
</dbReference>
<gene>
    <name evidence="2" type="ORF">E6C64_17550</name>
</gene>
<dbReference type="AlphaFoldDB" id="A0A4S4FHS8"/>
<evidence type="ECO:0000313" key="2">
    <source>
        <dbReference type="EMBL" id="THG28606.1"/>
    </source>
</evidence>
<dbReference type="Proteomes" id="UP000309133">
    <property type="component" value="Unassembled WGS sequence"/>
</dbReference>
<dbReference type="OrthoDB" id="108890at2"/>
<dbReference type="GO" id="GO:0016491">
    <property type="term" value="F:oxidoreductase activity"/>
    <property type="evidence" value="ECO:0007669"/>
    <property type="project" value="InterPro"/>
</dbReference>
<evidence type="ECO:0000313" key="3">
    <source>
        <dbReference type="Proteomes" id="UP000309133"/>
    </source>
</evidence>
<dbReference type="Pfam" id="PF09995">
    <property type="entry name" value="MPAB_Lcp_cat"/>
    <property type="match status" value="1"/>
</dbReference>
<dbReference type="RefSeq" id="WP_136428966.1">
    <property type="nucleotide sequence ID" value="NZ_SSSM01000006.1"/>
</dbReference>
<feature type="domain" description="ER-bound oxygenase mpaB/mpaB'/Rubber oxygenase catalytic" evidence="1">
    <location>
        <begin position="46"/>
        <end position="273"/>
    </location>
</feature>
<organism evidence="2 3">
    <name type="scientific">Naasia lichenicola</name>
    <dbReference type="NCBI Taxonomy" id="2565933"/>
    <lineage>
        <taxon>Bacteria</taxon>
        <taxon>Bacillati</taxon>
        <taxon>Actinomycetota</taxon>
        <taxon>Actinomycetes</taxon>
        <taxon>Micrococcales</taxon>
        <taxon>Microbacteriaceae</taxon>
        <taxon>Naasia</taxon>
    </lineage>
</organism>
<evidence type="ECO:0000259" key="1">
    <source>
        <dbReference type="Pfam" id="PF09995"/>
    </source>
</evidence>
<dbReference type="PANTHER" id="PTHR36151:SF3">
    <property type="entry name" value="ER-BOUND OXYGENASE MPAB_MPAB'_RUBBER OXYGENASE CATALYTIC DOMAIN-CONTAINING PROTEIN"/>
    <property type="match status" value="1"/>
</dbReference>
<comment type="caution">
    <text evidence="2">The sequence shown here is derived from an EMBL/GenBank/DDBJ whole genome shotgun (WGS) entry which is preliminary data.</text>
</comment>
<dbReference type="InterPro" id="IPR018713">
    <property type="entry name" value="MPAB/Lcp_cat_dom"/>
</dbReference>
<accession>A0A4S4FHS8</accession>
<name>A0A4S4FHS8_9MICO</name>